<feature type="transmembrane region" description="Helical" evidence="6">
    <location>
        <begin position="88"/>
        <end position="112"/>
    </location>
</feature>
<keyword evidence="3 6" id="KW-1133">Transmembrane helix</keyword>
<dbReference type="InterPro" id="IPR049326">
    <property type="entry name" value="Rhodopsin_dom_fungi"/>
</dbReference>
<organism evidence="8 10">
    <name type="scientific">Aspergillus lentulus</name>
    <dbReference type="NCBI Taxonomy" id="293939"/>
    <lineage>
        <taxon>Eukaryota</taxon>
        <taxon>Fungi</taxon>
        <taxon>Dikarya</taxon>
        <taxon>Ascomycota</taxon>
        <taxon>Pezizomycotina</taxon>
        <taxon>Eurotiomycetes</taxon>
        <taxon>Eurotiomycetidae</taxon>
        <taxon>Eurotiales</taxon>
        <taxon>Aspergillaceae</taxon>
        <taxon>Aspergillus</taxon>
        <taxon>Aspergillus subgen. Fumigati</taxon>
    </lineage>
</organism>
<evidence type="ECO:0000256" key="2">
    <source>
        <dbReference type="ARBA" id="ARBA00022692"/>
    </source>
</evidence>
<gene>
    <name evidence="8" type="ORF">ALT_0924</name>
    <name evidence="9" type="ORF">IFM60648_05123</name>
</gene>
<evidence type="ECO:0000313" key="8">
    <source>
        <dbReference type="EMBL" id="GAQ03603.1"/>
    </source>
</evidence>
<evidence type="ECO:0000259" key="7">
    <source>
        <dbReference type="Pfam" id="PF20684"/>
    </source>
</evidence>
<sequence length="375" mass="40284">MTMTAPNPRGTGLVVLIWILTSISVIVVSLRVLAKTKIRQFRTDDIVMISALILGIIAGSMNTIAVKYGYGLPDEIVPEPGATTGRKFYIIGQAFLILCTAIGRAAFVLYLLAILGGQKWQRIILTALAVMEVIFNSVSIILMFASCSPVSMLWDYAVEGTCAADSIQVNFGYFQSVFNIFVDLYLAVVPTYIFWHLNLKLGIKISLVALMSGGLIAMAAALAKTIQLPEIHNDALGGTINLLRWGYIEANLVIITASLPCLRSLILSGFHYMTSSGQRSRSYELGAAFTGTRAGTTSVTAQKTCHRKTDSRLRGMLSTRNRGDDGASVDHILGSRNSLDGVETGGSSRDIGTGSAGIRKQVEVTVVAHDDGKGV</sequence>
<protein>
    <recommendedName>
        <fullName evidence="7">Rhodopsin domain-containing protein</fullName>
    </recommendedName>
</protein>
<comment type="subcellular location">
    <subcellularLocation>
        <location evidence="1">Membrane</location>
        <topology evidence="1">Multi-pass membrane protein</topology>
    </subcellularLocation>
</comment>
<evidence type="ECO:0000313" key="10">
    <source>
        <dbReference type="Proteomes" id="UP000051487"/>
    </source>
</evidence>
<evidence type="ECO:0000256" key="1">
    <source>
        <dbReference type="ARBA" id="ARBA00004141"/>
    </source>
</evidence>
<keyword evidence="11" id="KW-1185">Reference proteome</keyword>
<proteinExistence type="inferred from homology"/>
<reference evidence="9 11" key="2">
    <citation type="submission" date="2020-01" db="EMBL/GenBank/DDBJ databases">
        <title>Draft genome sequence of Aspergillus lentulus IFM 60648.</title>
        <authorList>
            <person name="Takahashi H."/>
            <person name="Yaguchi T."/>
        </authorList>
    </citation>
    <scope>NUCLEOTIDE SEQUENCE [LARGE SCALE GENOMIC DNA]</scope>
    <source>
        <strain evidence="9 11">IFM 60648</strain>
    </source>
</reference>
<dbReference type="PANTHER" id="PTHR33048:SF155">
    <property type="entry name" value="INTEGRAL MEMBRANE PROTEIN"/>
    <property type="match status" value="1"/>
</dbReference>
<dbReference type="Pfam" id="PF20684">
    <property type="entry name" value="Fung_rhodopsin"/>
    <property type="match status" value="1"/>
</dbReference>
<dbReference type="EMBL" id="BCLY01000001">
    <property type="protein sequence ID" value="GAQ03603.1"/>
    <property type="molecule type" value="Genomic_DNA"/>
</dbReference>
<accession>A0AAN4T774</accession>
<comment type="similarity">
    <text evidence="5">Belongs to the SAT4 family.</text>
</comment>
<dbReference type="GO" id="GO:0016020">
    <property type="term" value="C:membrane"/>
    <property type="evidence" value="ECO:0007669"/>
    <property type="project" value="UniProtKB-SubCell"/>
</dbReference>
<evidence type="ECO:0000256" key="5">
    <source>
        <dbReference type="ARBA" id="ARBA00038359"/>
    </source>
</evidence>
<name>A0AAN4T774_ASPLE</name>
<evidence type="ECO:0000313" key="9">
    <source>
        <dbReference type="EMBL" id="GFF78076.1"/>
    </source>
</evidence>
<feature type="transmembrane region" description="Helical" evidence="6">
    <location>
        <begin position="12"/>
        <end position="34"/>
    </location>
</feature>
<feature type="transmembrane region" description="Helical" evidence="6">
    <location>
        <begin position="173"/>
        <end position="195"/>
    </location>
</feature>
<dbReference type="Proteomes" id="UP000465220">
    <property type="component" value="Unassembled WGS sequence"/>
</dbReference>
<dbReference type="EMBL" id="BLKI01000026">
    <property type="protein sequence ID" value="GFF78076.1"/>
    <property type="molecule type" value="Genomic_DNA"/>
</dbReference>
<evidence type="ECO:0000256" key="6">
    <source>
        <dbReference type="SAM" id="Phobius"/>
    </source>
</evidence>
<feature type="transmembrane region" description="Helical" evidence="6">
    <location>
        <begin position="46"/>
        <end position="68"/>
    </location>
</feature>
<reference evidence="8 10" key="1">
    <citation type="submission" date="2015-11" db="EMBL/GenBank/DDBJ databases">
        <title>Aspergillus lentulus strain IFM 54703T.</title>
        <authorList>
            <person name="Kusuya Y."/>
            <person name="Sakai K."/>
            <person name="Kamei K."/>
            <person name="Takahashi H."/>
            <person name="Yaguchi T."/>
        </authorList>
    </citation>
    <scope>NUCLEOTIDE SEQUENCE [LARGE SCALE GENOMIC DNA]</scope>
    <source>
        <strain evidence="8 10">IFM 54703</strain>
    </source>
</reference>
<keyword evidence="4 6" id="KW-0472">Membrane</keyword>
<dbReference type="InterPro" id="IPR052337">
    <property type="entry name" value="SAT4-like"/>
</dbReference>
<dbReference type="Proteomes" id="UP000051487">
    <property type="component" value="Unassembled WGS sequence"/>
</dbReference>
<feature type="transmembrane region" description="Helical" evidence="6">
    <location>
        <begin position="207"/>
        <end position="226"/>
    </location>
</feature>
<evidence type="ECO:0000313" key="11">
    <source>
        <dbReference type="Proteomes" id="UP000465220"/>
    </source>
</evidence>
<comment type="caution">
    <text evidence="8">The sequence shown here is derived from an EMBL/GenBank/DDBJ whole genome shotgun (WGS) entry which is preliminary data.</text>
</comment>
<dbReference type="AlphaFoldDB" id="A0AAN4T774"/>
<feature type="transmembrane region" description="Helical" evidence="6">
    <location>
        <begin position="246"/>
        <end position="272"/>
    </location>
</feature>
<feature type="transmembrane region" description="Helical" evidence="6">
    <location>
        <begin position="124"/>
        <end position="145"/>
    </location>
</feature>
<dbReference type="PANTHER" id="PTHR33048">
    <property type="entry name" value="PTH11-LIKE INTEGRAL MEMBRANE PROTEIN (AFU_ORTHOLOGUE AFUA_5G11245)"/>
    <property type="match status" value="1"/>
</dbReference>
<feature type="domain" description="Rhodopsin" evidence="7">
    <location>
        <begin position="30"/>
        <end position="266"/>
    </location>
</feature>
<evidence type="ECO:0000256" key="4">
    <source>
        <dbReference type="ARBA" id="ARBA00023136"/>
    </source>
</evidence>
<keyword evidence="2 6" id="KW-0812">Transmembrane</keyword>
<evidence type="ECO:0000256" key="3">
    <source>
        <dbReference type="ARBA" id="ARBA00022989"/>
    </source>
</evidence>